<comment type="caution">
    <text evidence="2">The sequence shown here is derived from an EMBL/GenBank/DDBJ whole genome shotgun (WGS) entry which is preliminary data.</text>
</comment>
<reference evidence="2" key="1">
    <citation type="submission" date="2013-08" db="EMBL/GenBank/DDBJ databases">
        <authorList>
            <person name="Durkin A.S."/>
            <person name="Haft D.R."/>
            <person name="McCorrison J."/>
            <person name="Torralba M."/>
            <person name="Gillis M."/>
            <person name="Haft D.H."/>
            <person name="Methe B."/>
            <person name="Sutton G."/>
            <person name="Nelson K.E."/>
        </authorList>
    </citation>
    <scope>NUCLEOTIDE SEQUENCE [LARGE SCALE GENOMIC DNA]</scope>
    <source>
        <strain evidence="2">F0233</strain>
    </source>
</reference>
<sequence>MGYNSGSQRAQKLCNEIRRECNIEATPIFIGLDHPRHVNNRFHDIIAEHGPIGYLVNNAGANDRSSGFSLDAKRLDEILTINLKSPLLLTSATGSYFVKNGIKGAIVNITSVHDKIPISGGALYCASKGDLQLPLEH</sequence>
<dbReference type="Proteomes" id="UP000017052">
    <property type="component" value="Unassembled WGS sequence"/>
</dbReference>
<keyword evidence="3" id="KW-1185">Reference proteome</keyword>
<accession>U2QWW7</accession>
<name>U2QWW7_9ACTN</name>
<dbReference type="AlphaFoldDB" id="U2QWW7"/>
<protein>
    <submittedName>
        <fullName evidence="2">Glucose 1-dehydrogenase domain protein</fullName>
    </submittedName>
</protein>
<dbReference type="Gene3D" id="3.40.50.720">
    <property type="entry name" value="NAD(P)-binding Rossmann-like Domain"/>
    <property type="match status" value="1"/>
</dbReference>
<evidence type="ECO:0000313" key="2">
    <source>
        <dbReference type="EMBL" id="ERK60714.1"/>
    </source>
</evidence>
<dbReference type="InterPro" id="IPR002347">
    <property type="entry name" value="SDR_fam"/>
</dbReference>
<evidence type="ECO:0000313" key="3">
    <source>
        <dbReference type="Proteomes" id="UP000017052"/>
    </source>
</evidence>
<organism evidence="2 3">
    <name type="scientific">Propionibacterium acidifaciens F0233</name>
    <dbReference type="NCBI Taxonomy" id="553198"/>
    <lineage>
        <taxon>Bacteria</taxon>
        <taxon>Bacillati</taxon>
        <taxon>Actinomycetota</taxon>
        <taxon>Actinomycetes</taxon>
        <taxon>Propionibacteriales</taxon>
        <taxon>Propionibacteriaceae</taxon>
        <taxon>Propionibacterium</taxon>
    </lineage>
</organism>
<dbReference type="InterPro" id="IPR036291">
    <property type="entry name" value="NAD(P)-bd_dom_sf"/>
</dbReference>
<dbReference type="CDD" id="cd05233">
    <property type="entry name" value="SDR_c"/>
    <property type="match status" value="1"/>
</dbReference>
<dbReference type="Pfam" id="PF00106">
    <property type="entry name" value="adh_short"/>
    <property type="match status" value="1"/>
</dbReference>
<evidence type="ECO:0000256" key="1">
    <source>
        <dbReference type="ARBA" id="ARBA00006484"/>
    </source>
</evidence>
<dbReference type="PRINTS" id="PR00081">
    <property type="entry name" value="GDHRDH"/>
</dbReference>
<dbReference type="SUPFAM" id="SSF51735">
    <property type="entry name" value="NAD(P)-binding Rossmann-fold domains"/>
    <property type="match status" value="1"/>
</dbReference>
<proteinExistence type="inferred from homology"/>
<gene>
    <name evidence="2" type="ORF">HMPREF0682_1043</name>
</gene>
<comment type="similarity">
    <text evidence="1">Belongs to the short-chain dehydrogenases/reductases (SDR) family.</text>
</comment>
<dbReference type="GO" id="GO:0016616">
    <property type="term" value="F:oxidoreductase activity, acting on the CH-OH group of donors, NAD or NADP as acceptor"/>
    <property type="evidence" value="ECO:0007669"/>
    <property type="project" value="TreeGrafter"/>
</dbReference>
<dbReference type="EMBL" id="ACVN02000077">
    <property type="protein sequence ID" value="ERK60714.1"/>
    <property type="molecule type" value="Genomic_DNA"/>
</dbReference>
<dbReference type="PANTHER" id="PTHR42760">
    <property type="entry name" value="SHORT-CHAIN DEHYDROGENASES/REDUCTASES FAMILY MEMBER"/>
    <property type="match status" value="1"/>
</dbReference>